<dbReference type="Gene3D" id="3.40.50.150">
    <property type="entry name" value="Vaccinia Virus protein VP39"/>
    <property type="match status" value="1"/>
</dbReference>
<protein>
    <recommendedName>
        <fullName evidence="1">Methyltransferase domain-containing protein</fullName>
    </recommendedName>
</protein>
<dbReference type="EMBL" id="MFRE01000009">
    <property type="protein sequence ID" value="OGH94360.1"/>
    <property type="molecule type" value="Genomic_DNA"/>
</dbReference>
<evidence type="ECO:0000259" key="1">
    <source>
        <dbReference type="Pfam" id="PF13847"/>
    </source>
</evidence>
<evidence type="ECO:0000313" key="3">
    <source>
        <dbReference type="Proteomes" id="UP000178254"/>
    </source>
</evidence>
<feature type="domain" description="Methyltransferase" evidence="1">
    <location>
        <begin position="22"/>
        <end position="134"/>
    </location>
</feature>
<dbReference type="CDD" id="cd02440">
    <property type="entry name" value="AdoMet_MTases"/>
    <property type="match status" value="1"/>
</dbReference>
<proteinExistence type="predicted"/>
<dbReference type="InterPro" id="IPR025714">
    <property type="entry name" value="Methyltranfer_dom"/>
</dbReference>
<dbReference type="AlphaFoldDB" id="A0A1F6PE87"/>
<dbReference type="PANTHER" id="PTHR43591:SF24">
    <property type="entry name" value="2-METHOXY-6-POLYPRENYL-1,4-BENZOQUINOL METHYLASE, MITOCHONDRIAL"/>
    <property type="match status" value="1"/>
</dbReference>
<comment type="caution">
    <text evidence="2">The sequence shown here is derived from an EMBL/GenBank/DDBJ whole genome shotgun (WGS) entry which is preliminary data.</text>
</comment>
<dbReference type="Proteomes" id="UP000178254">
    <property type="component" value="Unassembled WGS sequence"/>
</dbReference>
<dbReference type="STRING" id="1798709.A2538_00960"/>
<gene>
    <name evidence="2" type="ORF">A2538_00960</name>
</gene>
<dbReference type="InterPro" id="IPR029063">
    <property type="entry name" value="SAM-dependent_MTases_sf"/>
</dbReference>
<reference evidence="2 3" key="1">
    <citation type="journal article" date="2016" name="Nat. Commun.">
        <title>Thousands of microbial genomes shed light on interconnected biogeochemical processes in an aquifer system.</title>
        <authorList>
            <person name="Anantharaman K."/>
            <person name="Brown C.T."/>
            <person name="Hug L.A."/>
            <person name="Sharon I."/>
            <person name="Castelle C.J."/>
            <person name="Probst A.J."/>
            <person name="Thomas B.C."/>
            <person name="Singh A."/>
            <person name="Wilkins M.J."/>
            <person name="Karaoz U."/>
            <person name="Brodie E.L."/>
            <person name="Williams K.H."/>
            <person name="Hubbard S.S."/>
            <person name="Banfield J.F."/>
        </authorList>
    </citation>
    <scope>NUCLEOTIDE SEQUENCE [LARGE SCALE GENOMIC DNA]</scope>
</reference>
<dbReference type="GO" id="GO:0008168">
    <property type="term" value="F:methyltransferase activity"/>
    <property type="evidence" value="ECO:0007669"/>
    <property type="project" value="TreeGrafter"/>
</dbReference>
<evidence type="ECO:0000313" key="2">
    <source>
        <dbReference type="EMBL" id="OGH94360.1"/>
    </source>
</evidence>
<name>A0A1F6PE87_9BACT</name>
<dbReference type="Pfam" id="PF13847">
    <property type="entry name" value="Methyltransf_31"/>
    <property type="match status" value="1"/>
</dbReference>
<dbReference type="SUPFAM" id="SSF53335">
    <property type="entry name" value="S-adenosyl-L-methionine-dependent methyltransferases"/>
    <property type="match status" value="1"/>
</dbReference>
<accession>A0A1F6PE87</accession>
<dbReference type="PANTHER" id="PTHR43591">
    <property type="entry name" value="METHYLTRANSFERASE"/>
    <property type="match status" value="1"/>
</dbReference>
<organism evidence="2 3">
    <name type="scientific">Candidatus Magasanikbacteria bacterium RIFOXYD2_FULL_41_14</name>
    <dbReference type="NCBI Taxonomy" id="1798709"/>
    <lineage>
        <taxon>Bacteria</taxon>
        <taxon>Candidatus Magasanikiibacteriota</taxon>
    </lineage>
</organism>
<sequence>MLSTGVALIDPQKILERIGLVRGMRLADFGCGRTGHFIFPAARLVEDVGLVYAIDILREVLDSIKSRARSEGYDNVQLVWSDIEAVGKTPIPEGSLDVCLIVNVLNQLKNKTAGLSECARLLKPGGLLVIIDWQKRIGRLGPAEEHMISPADILGLTGTLGFSELDNFAAGDYHYCLVLKK</sequence>